<dbReference type="PANTHER" id="PTHR42939:SF1">
    <property type="entry name" value="ABC TRANSPORTER ATP-BINDING PROTEIN ALBC-RELATED"/>
    <property type="match status" value="1"/>
</dbReference>
<dbReference type="PANTHER" id="PTHR42939">
    <property type="entry name" value="ABC TRANSPORTER ATP-BINDING PROTEIN ALBC-RELATED"/>
    <property type="match status" value="1"/>
</dbReference>
<dbReference type="RefSeq" id="WP_163097623.1">
    <property type="nucleotide sequence ID" value="NZ_CP127523.1"/>
</dbReference>
<gene>
    <name evidence="5" type="ORF">GL267_06905</name>
</gene>
<accession>A0A845UL60</accession>
<evidence type="ECO:0000259" key="4">
    <source>
        <dbReference type="PROSITE" id="PS50893"/>
    </source>
</evidence>
<reference evidence="5" key="1">
    <citation type="submission" date="2019-11" db="EMBL/GenBank/DDBJ databases">
        <title>Acidithiobacillus ferrianus sp. nov.: a facultatively anaerobic and extremely acidophilic chemolithoautotroph.</title>
        <authorList>
            <person name="Norris P.R."/>
            <person name="Falagan C."/>
            <person name="Moya-Beltran A."/>
            <person name="Castro M."/>
            <person name="Quatrini R."/>
            <person name="Johnson D.B."/>
        </authorList>
    </citation>
    <scope>NUCLEOTIDE SEQUENCE [LARGE SCALE GENOMIC DNA]</scope>
    <source>
        <strain evidence="5">MG</strain>
    </source>
</reference>
<dbReference type="AlphaFoldDB" id="A0A845UL60"/>
<dbReference type="GO" id="GO:0016887">
    <property type="term" value="F:ATP hydrolysis activity"/>
    <property type="evidence" value="ECO:0007669"/>
    <property type="project" value="InterPro"/>
</dbReference>
<protein>
    <submittedName>
        <fullName evidence="5">ATP-binding cassette domain-containing protein</fullName>
    </submittedName>
</protein>
<keyword evidence="2" id="KW-0547">Nucleotide-binding</keyword>
<dbReference type="EMBL" id="WNJL01000030">
    <property type="protein sequence ID" value="NDU42378.1"/>
    <property type="molecule type" value="Genomic_DNA"/>
</dbReference>
<dbReference type="Pfam" id="PF00005">
    <property type="entry name" value="ABC_tran"/>
    <property type="match status" value="1"/>
</dbReference>
<dbReference type="InterPro" id="IPR051782">
    <property type="entry name" value="ABC_Transporter_VariousFunc"/>
</dbReference>
<dbReference type="InterPro" id="IPR003439">
    <property type="entry name" value="ABC_transporter-like_ATP-bd"/>
</dbReference>
<dbReference type="InterPro" id="IPR027417">
    <property type="entry name" value="P-loop_NTPase"/>
</dbReference>
<dbReference type="Gene3D" id="3.40.50.300">
    <property type="entry name" value="P-loop containing nucleotide triphosphate hydrolases"/>
    <property type="match status" value="1"/>
</dbReference>
<dbReference type="GO" id="GO:0005524">
    <property type="term" value="F:ATP binding"/>
    <property type="evidence" value="ECO:0007669"/>
    <property type="project" value="UniProtKB-KW"/>
</dbReference>
<dbReference type="SMART" id="SM00382">
    <property type="entry name" value="AAA"/>
    <property type="match status" value="1"/>
</dbReference>
<proteinExistence type="predicted"/>
<dbReference type="PROSITE" id="PS50893">
    <property type="entry name" value="ABC_TRANSPORTER_2"/>
    <property type="match status" value="1"/>
</dbReference>
<sequence>MLRFERITKSFGWRRIFQGIRGELAPGVYALQGPNGSGKSTLLGILSGAIAADAGEVWINGVSLQTAPLPARQGLSYAPDESPIYPFMTGCDLLDFVAMAKKTRVGSDILELVAQFGLDPHLQTRFSAMSLGTQKKFMLSAAWIGDPQVMLLDEPSNGLDNHAREILAQRIRLRGLEGLALFASHDATFVEACGANILRMEHLKSPEHCNHCNARETIQICY</sequence>
<organism evidence="5">
    <name type="scientific">Acidithiobacillus ferrianus</name>
    <dbReference type="NCBI Taxonomy" id="2678518"/>
    <lineage>
        <taxon>Bacteria</taxon>
        <taxon>Pseudomonadati</taxon>
        <taxon>Pseudomonadota</taxon>
        <taxon>Acidithiobacillia</taxon>
        <taxon>Acidithiobacillales</taxon>
        <taxon>Acidithiobacillaceae</taxon>
        <taxon>Acidithiobacillus</taxon>
    </lineage>
</organism>
<dbReference type="SUPFAM" id="SSF52540">
    <property type="entry name" value="P-loop containing nucleoside triphosphate hydrolases"/>
    <property type="match status" value="1"/>
</dbReference>
<evidence type="ECO:0000256" key="2">
    <source>
        <dbReference type="ARBA" id="ARBA00022741"/>
    </source>
</evidence>
<evidence type="ECO:0000256" key="3">
    <source>
        <dbReference type="ARBA" id="ARBA00022840"/>
    </source>
</evidence>
<evidence type="ECO:0000313" key="5">
    <source>
        <dbReference type="EMBL" id="NDU42378.1"/>
    </source>
</evidence>
<dbReference type="InterPro" id="IPR003593">
    <property type="entry name" value="AAA+_ATPase"/>
</dbReference>
<keyword evidence="3 5" id="KW-0067">ATP-binding</keyword>
<evidence type="ECO:0000256" key="1">
    <source>
        <dbReference type="ARBA" id="ARBA00022448"/>
    </source>
</evidence>
<keyword evidence="1" id="KW-0813">Transport</keyword>
<feature type="domain" description="ABC transporter" evidence="4">
    <location>
        <begin position="2"/>
        <end position="220"/>
    </location>
</feature>
<name>A0A845UL60_9PROT</name>
<comment type="caution">
    <text evidence="5">The sequence shown here is derived from an EMBL/GenBank/DDBJ whole genome shotgun (WGS) entry which is preliminary data.</text>
</comment>